<dbReference type="PANTHER" id="PTHR21180">
    <property type="entry name" value="ENDONUCLEASE/EXONUCLEASE/PHOSPHATASE FAMILY DOMAIN-CONTAINING PROTEIN 1"/>
    <property type="match status" value="1"/>
</dbReference>
<dbReference type="Pfam" id="PF10531">
    <property type="entry name" value="SLBB"/>
    <property type="match status" value="1"/>
</dbReference>
<dbReference type="EMBL" id="WBZC01000010">
    <property type="protein sequence ID" value="KAB3537249.1"/>
    <property type="molecule type" value="Genomic_DNA"/>
</dbReference>
<accession>A0A6I0FDV2</accession>
<dbReference type="InterPro" id="IPR003583">
    <property type="entry name" value="Hlx-hairpin-Hlx_DNA-bd_motif"/>
</dbReference>
<gene>
    <name evidence="2" type="ORF">F8154_02845</name>
</gene>
<proteinExistence type="predicted"/>
<feature type="domain" description="Helix-hairpin-helix DNA-binding motif class 1" evidence="1">
    <location>
        <begin position="153"/>
        <end position="172"/>
    </location>
</feature>
<evidence type="ECO:0000313" key="3">
    <source>
        <dbReference type="Proteomes" id="UP000432715"/>
    </source>
</evidence>
<dbReference type="OrthoDB" id="9790239at2"/>
<evidence type="ECO:0000313" key="2">
    <source>
        <dbReference type="EMBL" id="KAB3537249.1"/>
    </source>
</evidence>
<name>A0A6I0FDV2_9FIRM</name>
<evidence type="ECO:0000259" key="1">
    <source>
        <dbReference type="SMART" id="SM00278"/>
    </source>
</evidence>
<dbReference type="Gene3D" id="3.10.560.10">
    <property type="entry name" value="Outer membrane lipoprotein wza domain like"/>
    <property type="match status" value="1"/>
</dbReference>
<dbReference type="InterPro" id="IPR051675">
    <property type="entry name" value="Endo/Exo/Phosphatase_dom_1"/>
</dbReference>
<dbReference type="GO" id="GO:0003677">
    <property type="term" value="F:DNA binding"/>
    <property type="evidence" value="ECO:0007669"/>
    <property type="project" value="InterPro"/>
</dbReference>
<dbReference type="GO" id="GO:0015628">
    <property type="term" value="P:protein secretion by the type II secretion system"/>
    <property type="evidence" value="ECO:0007669"/>
    <property type="project" value="TreeGrafter"/>
</dbReference>
<dbReference type="SMART" id="SM00278">
    <property type="entry name" value="HhH1"/>
    <property type="match status" value="2"/>
</dbReference>
<dbReference type="Gene3D" id="1.10.150.310">
    <property type="entry name" value="Tex RuvX-like domain-like"/>
    <property type="match status" value="1"/>
</dbReference>
<dbReference type="Pfam" id="PF12836">
    <property type="entry name" value="HHH_3"/>
    <property type="match status" value="1"/>
</dbReference>
<dbReference type="AlphaFoldDB" id="A0A6I0FDV2"/>
<dbReference type="Proteomes" id="UP000432715">
    <property type="component" value="Unassembled WGS sequence"/>
</dbReference>
<dbReference type="NCBIfam" id="TIGR00426">
    <property type="entry name" value="competence protein ComEA helix-hairpin-helix repeat region"/>
    <property type="match status" value="1"/>
</dbReference>
<dbReference type="RefSeq" id="WP_151860081.1">
    <property type="nucleotide sequence ID" value="NZ_WBZC01000010.1"/>
</dbReference>
<dbReference type="InterPro" id="IPR010994">
    <property type="entry name" value="RuvA_2-like"/>
</dbReference>
<organism evidence="2 3">
    <name type="scientific">Alkaliphilus pronyensis</name>
    <dbReference type="NCBI Taxonomy" id="1482732"/>
    <lineage>
        <taxon>Bacteria</taxon>
        <taxon>Bacillati</taxon>
        <taxon>Bacillota</taxon>
        <taxon>Clostridia</taxon>
        <taxon>Peptostreptococcales</taxon>
        <taxon>Natronincolaceae</taxon>
        <taxon>Alkaliphilus</taxon>
    </lineage>
</organism>
<protein>
    <recommendedName>
        <fullName evidence="1">Helix-hairpin-helix DNA-binding motif class 1 domain-containing protein</fullName>
    </recommendedName>
</protein>
<dbReference type="PANTHER" id="PTHR21180:SF32">
    <property type="entry name" value="ENDONUCLEASE_EXONUCLEASE_PHOSPHATASE FAMILY DOMAIN-CONTAINING PROTEIN 1"/>
    <property type="match status" value="1"/>
</dbReference>
<dbReference type="InterPro" id="IPR004509">
    <property type="entry name" value="Competence_ComEA_HhH"/>
</dbReference>
<dbReference type="GO" id="GO:0015627">
    <property type="term" value="C:type II protein secretion system complex"/>
    <property type="evidence" value="ECO:0007669"/>
    <property type="project" value="TreeGrafter"/>
</dbReference>
<dbReference type="InterPro" id="IPR019554">
    <property type="entry name" value="Soluble_ligand-bd"/>
</dbReference>
<feature type="domain" description="Helix-hairpin-helix DNA-binding motif class 1" evidence="1">
    <location>
        <begin position="183"/>
        <end position="202"/>
    </location>
</feature>
<comment type="caution">
    <text evidence="2">The sequence shown here is derived from an EMBL/GenBank/DDBJ whole genome shotgun (WGS) entry which is preliminary data.</text>
</comment>
<dbReference type="GO" id="GO:0006281">
    <property type="term" value="P:DNA repair"/>
    <property type="evidence" value="ECO:0007669"/>
    <property type="project" value="InterPro"/>
</dbReference>
<keyword evidence="3" id="KW-1185">Reference proteome</keyword>
<dbReference type="SUPFAM" id="SSF47781">
    <property type="entry name" value="RuvA domain 2-like"/>
    <property type="match status" value="1"/>
</dbReference>
<reference evidence="2 3" key="1">
    <citation type="submission" date="2019-10" db="EMBL/GenBank/DDBJ databases">
        <title>Alkaliphilus serpentinus sp. nov. and Alkaliphilus pronyensis sp. nov., two novel anaerobic alkaliphilic species isolated from the serpentinized-hosted hydrothermal field of the Prony Bay (New Caledonia).</title>
        <authorList>
            <person name="Postec A."/>
        </authorList>
    </citation>
    <scope>NUCLEOTIDE SEQUENCE [LARGE SCALE GENOMIC DNA]</scope>
    <source>
        <strain evidence="2 3">LacV</strain>
    </source>
</reference>
<sequence>MILRIKQKRLLIVILSILILSLIFVNVIGKKRVKYVVSPKSESESIEENQQNTQLNNNGMIKILVHVDGAVEKPGVYEFTGVARVIDAINKAGGLKEEADTSKINLALKIKDEDFIYVPKLGEEVAISNNNQSLVSNKLNNYDKININTANLSELASLNGIGEALAQRIIDYRNIHGPFSNIDDIKRVKGIGDKKFEAIKNDIIF</sequence>